<protein>
    <submittedName>
        <fullName evidence="9">DgyrCDS13637</fullName>
    </submittedName>
</protein>
<dbReference type="InterPro" id="IPR036388">
    <property type="entry name" value="WH-like_DNA-bd_sf"/>
</dbReference>
<dbReference type="Gene3D" id="1.10.10.10">
    <property type="entry name" value="Winged helix-like DNA-binding domain superfamily/Winged helix DNA-binding domain"/>
    <property type="match status" value="1"/>
</dbReference>
<proteinExistence type="predicted"/>
<dbReference type="AlphaFoldDB" id="A0A7I8WB94"/>
<sequence length="421" mass="46036">MEYFVPGAEGSRVVSLQDMIEDDIQAGAFCDGQFSSDIWDSSTEFPQSNWLNDLGETVLENSDPNLLVNPQTGMPIAQSPSKSPRLNPVTIASSTSISTSTSTVSPTTTHSQPIRTTNNNSPQRLQPVNYIRPSVRNSPSSKSLNDIMPTKPRNPTPSPSITNTSINIAQKPNKYPKPLYSYSCLIALALKNSDTGTLPVSEIYNFMIENFPYFKTAPDGWKNSVRHNLSLNKCFEKLDNPKVTSSSSGANKKGCLWGLNPEKADKMDDEIAKWRKKDAAAIKKSMSNPDILDLIEAGKAGCPSSPRSQINGELTIRQTVSLPVNNNNVIKQAPTITIIKTVPDQPPQLTQDDLRILGNTALDSKANDDLLNELDNDQLLDAAVLSAADDVFDNKLENHKNEPAVMSSPSKFGNFLLFSHS</sequence>
<dbReference type="OrthoDB" id="10070006at2759"/>
<keyword evidence="10" id="KW-1185">Reference proteome</keyword>
<evidence type="ECO:0000256" key="2">
    <source>
        <dbReference type="ARBA" id="ARBA00023015"/>
    </source>
</evidence>
<evidence type="ECO:0000256" key="4">
    <source>
        <dbReference type="ARBA" id="ARBA00023163"/>
    </source>
</evidence>
<evidence type="ECO:0000256" key="5">
    <source>
        <dbReference type="ARBA" id="ARBA00023242"/>
    </source>
</evidence>
<dbReference type="InterPro" id="IPR036390">
    <property type="entry name" value="WH_DNA-bd_sf"/>
</dbReference>
<evidence type="ECO:0000256" key="7">
    <source>
        <dbReference type="SAM" id="MobiDB-lite"/>
    </source>
</evidence>
<keyword evidence="4" id="KW-0804">Transcription</keyword>
<keyword evidence="1" id="KW-0217">Developmental protein</keyword>
<organism evidence="9 10">
    <name type="scientific">Dimorphilus gyrociliatus</name>
    <dbReference type="NCBI Taxonomy" id="2664684"/>
    <lineage>
        <taxon>Eukaryota</taxon>
        <taxon>Metazoa</taxon>
        <taxon>Spiralia</taxon>
        <taxon>Lophotrochozoa</taxon>
        <taxon>Annelida</taxon>
        <taxon>Polychaeta</taxon>
        <taxon>Polychaeta incertae sedis</taxon>
        <taxon>Dinophilidae</taxon>
        <taxon>Dimorphilus</taxon>
    </lineage>
</organism>
<keyword evidence="5 6" id="KW-0539">Nucleus</keyword>
<keyword evidence="2" id="KW-0805">Transcription regulation</keyword>
<dbReference type="PANTHER" id="PTHR46721:SF3">
    <property type="entry name" value="FORKHEAD BOX N1"/>
    <property type="match status" value="1"/>
</dbReference>
<evidence type="ECO:0000256" key="3">
    <source>
        <dbReference type="ARBA" id="ARBA00023125"/>
    </source>
</evidence>
<dbReference type="EMBL" id="CAJFCJ010000026">
    <property type="protein sequence ID" value="CAD5125403.1"/>
    <property type="molecule type" value="Genomic_DNA"/>
</dbReference>
<dbReference type="InterPro" id="IPR030456">
    <property type="entry name" value="TF_fork_head_CS_2"/>
</dbReference>
<dbReference type="SMART" id="SM00339">
    <property type="entry name" value="FH"/>
    <property type="match status" value="1"/>
</dbReference>
<evidence type="ECO:0000259" key="8">
    <source>
        <dbReference type="PROSITE" id="PS50039"/>
    </source>
</evidence>
<gene>
    <name evidence="9" type="ORF">DGYR_LOCUS12780</name>
</gene>
<evidence type="ECO:0000256" key="1">
    <source>
        <dbReference type="ARBA" id="ARBA00022473"/>
    </source>
</evidence>
<dbReference type="InterPro" id="IPR049624">
    <property type="entry name" value="FOXN1_4"/>
</dbReference>
<dbReference type="PANTHER" id="PTHR46721">
    <property type="entry name" value="FORKHEAD BOX PROTEIN N1"/>
    <property type="match status" value="1"/>
</dbReference>
<dbReference type="GO" id="GO:0005634">
    <property type="term" value="C:nucleus"/>
    <property type="evidence" value="ECO:0007669"/>
    <property type="project" value="UniProtKB-SubCell"/>
</dbReference>
<comment type="caution">
    <text evidence="9">The sequence shown here is derived from an EMBL/GenBank/DDBJ whole genome shotgun (WGS) entry which is preliminary data.</text>
</comment>
<dbReference type="Pfam" id="PF00250">
    <property type="entry name" value="Forkhead"/>
    <property type="match status" value="1"/>
</dbReference>
<feature type="DNA-binding region" description="Fork-head" evidence="6">
    <location>
        <begin position="177"/>
        <end position="278"/>
    </location>
</feature>
<dbReference type="GO" id="GO:0000981">
    <property type="term" value="F:DNA-binding transcription factor activity, RNA polymerase II-specific"/>
    <property type="evidence" value="ECO:0007669"/>
    <property type="project" value="TreeGrafter"/>
</dbReference>
<name>A0A7I8WB94_9ANNE</name>
<keyword evidence="3 6" id="KW-0238">DNA-binding</keyword>
<dbReference type="GO" id="GO:0000976">
    <property type="term" value="F:transcription cis-regulatory region binding"/>
    <property type="evidence" value="ECO:0007669"/>
    <property type="project" value="TreeGrafter"/>
</dbReference>
<dbReference type="Proteomes" id="UP000549394">
    <property type="component" value="Unassembled WGS sequence"/>
</dbReference>
<feature type="region of interest" description="Disordered" evidence="7">
    <location>
        <begin position="94"/>
        <end position="165"/>
    </location>
</feature>
<evidence type="ECO:0000313" key="10">
    <source>
        <dbReference type="Proteomes" id="UP000549394"/>
    </source>
</evidence>
<dbReference type="InterPro" id="IPR001766">
    <property type="entry name" value="Fork_head_dom"/>
</dbReference>
<dbReference type="SUPFAM" id="SSF46785">
    <property type="entry name" value="Winged helix' DNA-binding domain"/>
    <property type="match status" value="1"/>
</dbReference>
<dbReference type="PROSITE" id="PS00658">
    <property type="entry name" value="FORK_HEAD_2"/>
    <property type="match status" value="1"/>
</dbReference>
<dbReference type="PROSITE" id="PS50039">
    <property type="entry name" value="FORK_HEAD_3"/>
    <property type="match status" value="1"/>
</dbReference>
<dbReference type="PRINTS" id="PR00053">
    <property type="entry name" value="FORKHEAD"/>
</dbReference>
<evidence type="ECO:0000256" key="6">
    <source>
        <dbReference type="PROSITE-ProRule" id="PRU00089"/>
    </source>
</evidence>
<accession>A0A7I8WB94</accession>
<reference evidence="9 10" key="1">
    <citation type="submission" date="2020-08" db="EMBL/GenBank/DDBJ databases">
        <authorList>
            <person name="Hejnol A."/>
        </authorList>
    </citation>
    <scope>NUCLEOTIDE SEQUENCE [LARGE SCALE GENOMIC DNA]</scope>
</reference>
<feature type="compositionally biased region" description="Polar residues" evidence="7">
    <location>
        <begin position="135"/>
        <end position="144"/>
    </location>
</feature>
<comment type="subcellular location">
    <subcellularLocation>
        <location evidence="6">Nucleus</location>
    </subcellularLocation>
</comment>
<evidence type="ECO:0000313" key="9">
    <source>
        <dbReference type="EMBL" id="CAD5125403.1"/>
    </source>
</evidence>
<dbReference type="CDD" id="cd20030">
    <property type="entry name" value="FH_FOXN1-like"/>
    <property type="match status" value="1"/>
</dbReference>
<feature type="compositionally biased region" description="Polar residues" evidence="7">
    <location>
        <begin position="112"/>
        <end position="126"/>
    </location>
</feature>
<feature type="domain" description="Fork-head" evidence="8">
    <location>
        <begin position="177"/>
        <end position="278"/>
    </location>
</feature>
<feature type="compositionally biased region" description="Low complexity" evidence="7">
    <location>
        <begin position="94"/>
        <end position="111"/>
    </location>
</feature>